<sequence length="320" mass="37139">ELAGLLDDLKGLFQMREISMETNPNHLTDEIMTILKQGGVNRLSVGVQSFDDSLLKQMERYHKYGSGAEIRDRLAKLMGWFDTLNVDMIFNFPTQTMSMLEGDLQIIKEIQADQVTFYPLMVSEMTKRELSRRFGPISYNQERLFYEKIVEMLRDDYSCGTAWCFSRKKSMIDEYIVDYDEYVGAGSGSFGYVNGACVANTFSVPDYMRQIEQGKLPILAKKNFSKREQIHYDFMMKLFGTSLNLEKAERKFNGLFMRTLWKEIPLFKLVGALVQENGTLKLTPKGQYFWVIMMREFFTGVNNFRDICRASIKTPNECTQ</sequence>
<dbReference type="NCBIfam" id="NF006385">
    <property type="entry name" value="PRK08629.1"/>
    <property type="match status" value="1"/>
</dbReference>
<dbReference type="Pfam" id="PF04055">
    <property type="entry name" value="Radical_SAM"/>
    <property type="match status" value="1"/>
</dbReference>
<dbReference type="AlphaFoldDB" id="A0A9D6V7B2"/>
<dbReference type="CDD" id="cd01335">
    <property type="entry name" value="Radical_SAM"/>
    <property type="match status" value="1"/>
</dbReference>
<dbReference type="Gene3D" id="3.80.30.20">
    <property type="entry name" value="tm_1862 like domain"/>
    <property type="match status" value="1"/>
</dbReference>
<dbReference type="Proteomes" id="UP000807825">
    <property type="component" value="Unassembled WGS sequence"/>
</dbReference>
<feature type="domain" description="Radical SAM core" evidence="1">
    <location>
        <begin position="1"/>
        <end position="162"/>
    </location>
</feature>
<dbReference type="InterPro" id="IPR058240">
    <property type="entry name" value="rSAM_sf"/>
</dbReference>
<dbReference type="EMBL" id="JACRDE010000544">
    <property type="protein sequence ID" value="MBI5251920.1"/>
    <property type="molecule type" value="Genomic_DNA"/>
</dbReference>
<dbReference type="GO" id="GO:0003824">
    <property type="term" value="F:catalytic activity"/>
    <property type="evidence" value="ECO:0007669"/>
    <property type="project" value="InterPro"/>
</dbReference>
<evidence type="ECO:0000313" key="2">
    <source>
        <dbReference type="EMBL" id="MBI5251920.1"/>
    </source>
</evidence>
<dbReference type="GO" id="GO:0005737">
    <property type="term" value="C:cytoplasm"/>
    <property type="evidence" value="ECO:0007669"/>
    <property type="project" value="TreeGrafter"/>
</dbReference>
<gene>
    <name evidence="2" type="ORF">HY912_20705</name>
</gene>
<dbReference type="InterPro" id="IPR034505">
    <property type="entry name" value="Coproporphyrinogen-III_oxidase"/>
</dbReference>
<accession>A0A9D6V7B2</accession>
<feature type="non-terminal residue" evidence="2">
    <location>
        <position position="1"/>
    </location>
</feature>
<comment type="caution">
    <text evidence="2">The sequence shown here is derived from an EMBL/GenBank/DDBJ whole genome shotgun (WGS) entry which is preliminary data.</text>
</comment>
<dbReference type="InterPro" id="IPR007197">
    <property type="entry name" value="rSAM"/>
</dbReference>
<dbReference type="PANTHER" id="PTHR13932:SF5">
    <property type="entry name" value="RADICAL S-ADENOSYL METHIONINE DOMAIN-CONTAINING PROTEIN 1, MITOCHONDRIAL"/>
    <property type="match status" value="1"/>
</dbReference>
<proteinExistence type="predicted"/>
<name>A0A9D6V7B2_9BACT</name>
<dbReference type="GO" id="GO:0006779">
    <property type="term" value="P:porphyrin-containing compound biosynthetic process"/>
    <property type="evidence" value="ECO:0007669"/>
    <property type="project" value="TreeGrafter"/>
</dbReference>
<protein>
    <submittedName>
        <fullName evidence="2">Coproporphyrinogen III oxidase family protein</fullName>
    </submittedName>
</protein>
<dbReference type="GO" id="GO:0051539">
    <property type="term" value="F:4 iron, 4 sulfur cluster binding"/>
    <property type="evidence" value="ECO:0007669"/>
    <property type="project" value="TreeGrafter"/>
</dbReference>
<dbReference type="InterPro" id="IPR023404">
    <property type="entry name" value="rSAM_horseshoe"/>
</dbReference>
<evidence type="ECO:0000313" key="3">
    <source>
        <dbReference type="Proteomes" id="UP000807825"/>
    </source>
</evidence>
<dbReference type="PANTHER" id="PTHR13932">
    <property type="entry name" value="COPROPORPHYRINIGEN III OXIDASE"/>
    <property type="match status" value="1"/>
</dbReference>
<evidence type="ECO:0000259" key="1">
    <source>
        <dbReference type="PROSITE" id="PS51918"/>
    </source>
</evidence>
<organism evidence="2 3">
    <name type="scientific">Desulfomonile tiedjei</name>
    <dbReference type="NCBI Taxonomy" id="2358"/>
    <lineage>
        <taxon>Bacteria</taxon>
        <taxon>Pseudomonadati</taxon>
        <taxon>Thermodesulfobacteriota</taxon>
        <taxon>Desulfomonilia</taxon>
        <taxon>Desulfomonilales</taxon>
        <taxon>Desulfomonilaceae</taxon>
        <taxon>Desulfomonile</taxon>
    </lineage>
</organism>
<dbReference type="PROSITE" id="PS51918">
    <property type="entry name" value="RADICAL_SAM"/>
    <property type="match status" value="1"/>
</dbReference>
<dbReference type="InterPro" id="IPR006638">
    <property type="entry name" value="Elp3/MiaA/NifB-like_rSAM"/>
</dbReference>
<reference evidence="2" key="1">
    <citation type="submission" date="2020-07" db="EMBL/GenBank/DDBJ databases">
        <title>Huge and variable diversity of episymbiotic CPR bacteria and DPANN archaea in groundwater ecosystems.</title>
        <authorList>
            <person name="He C.Y."/>
            <person name="Keren R."/>
            <person name="Whittaker M."/>
            <person name="Farag I.F."/>
            <person name="Doudna J."/>
            <person name="Cate J.H.D."/>
            <person name="Banfield J.F."/>
        </authorList>
    </citation>
    <scope>NUCLEOTIDE SEQUENCE</scope>
    <source>
        <strain evidence="2">NC_groundwater_1664_Pr3_B-0.1um_52_9</strain>
    </source>
</reference>
<dbReference type="SUPFAM" id="SSF102114">
    <property type="entry name" value="Radical SAM enzymes"/>
    <property type="match status" value="1"/>
</dbReference>
<dbReference type="SMART" id="SM00729">
    <property type="entry name" value="Elp3"/>
    <property type="match status" value="1"/>
</dbReference>